<gene>
    <name evidence="2" type="ORF">DSAG12_00642</name>
</gene>
<sequence length="105" mass="12317">MKEFTIKEIQELVDDLIQTMNGYWPPLAMLASVTEELGELAREINALEKIKIKKSSEIKKNIGEELADLLFSIICISNFYKIDINSEFKQVMEKYQKRDKNRFLN</sequence>
<reference evidence="2 3" key="1">
    <citation type="journal article" date="2020" name="Nature">
        <title>Isolation of an archaeon at the prokaryote-eukaryote interface.</title>
        <authorList>
            <person name="Imachi H."/>
            <person name="Nobu M.K."/>
            <person name="Nakahara N."/>
            <person name="Morono Y."/>
            <person name="Ogawara M."/>
            <person name="Takaki Y."/>
            <person name="Takano Y."/>
            <person name="Uematsu K."/>
            <person name="Ikuta T."/>
            <person name="Ito M."/>
            <person name="Matsui Y."/>
            <person name="Miyazaki M."/>
            <person name="Murata K."/>
            <person name="Saito Y."/>
            <person name="Sakai S."/>
            <person name="Song C."/>
            <person name="Tasumi E."/>
            <person name="Yamanaka Y."/>
            <person name="Yamaguchi T."/>
            <person name="Kamagata Y."/>
            <person name="Tamaki H."/>
            <person name="Takai K."/>
        </authorList>
    </citation>
    <scope>NUCLEOTIDE SEQUENCE [LARGE SCALE GENOMIC DNA]</scope>
    <source>
        <strain evidence="2 3">MK-D1</strain>
    </source>
</reference>
<dbReference type="InterPro" id="IPR012359">
    <property type="entry name" value="MazG-related_YpjD"/>
</dbReference>
<dbReference type="PANTHER" id="PTHR42692:SF1">
    <property type="entry name" value="NUCLEOTIDE PYROPHOSPHOHYDROLASE"/>
    <property type="match status" value="1"/>
</dbReference>
<dbReference type="PIRSF" id="PIRSF029904">
    <property type="entry name" value="UCP029904_pph"/>
    <property type="match status" value="1"/>
</dbReference>
<dbReference type="Pfam" id="PF03819">
    <property type="entry name" value="MazG"/>
    <property type="match status" value="1"/>
</dbReference>
<dbReference type="GeneID" id="41328647"/>
<dbReference type="InterPro" id="IPR047046">
    <property type="entry name" value="YpjD/YvdC"/>
</dbReference>
<evidence type="ECO:0000313" key="3">
    <source>
        <dbReference type="Proteomes" id="UP000321408"/>
    </source>
</evidence>
<organism evidence="2 3">
    <name type="scientific">Promethearchaeum syntrophicum</name>
    <dbReference type="NCBI Taxonomy" id="2594042"/>
    <lineage>
        <taxon>Archaea</taxon>
        <taxon>Promethearchaeati</taxon>
        <taxon>Promethearchaeota</taxon>
        <taxon>Promethearchaeia</taxon>
        <taxon>Promethearchaeales</taxon>
        <taxon>Promethearchaeaceae</taxon>
        <taxon>Promethearchaeum</taxon>
    </lineage>
</organism>
<evidence type="ECO:0000259" key="1">
    <source>
        <dbReference type="Pfam" id="PF03819"/>
    </source>
</evidence>
<feature type="domain" description="NTP pyrophosphohydrolase MazG-like" evidence="1">
    <location>
        <begin position="27"/>
        <end position="103"/>
    </location>
</feature>
<dbReference type="Proteomes" id="UP000321408">
    <property type="component" value="Chromosome"/>
</dbReference>
<dbReference type="GO" id="GO:0016787">
    <property type="term" value="F:hydrolase activity"/>
    <property type="evidence" value="ECO:0007669"/>
    <property type="project" value="UniProtKB-KW"/>
</dbReference>
<dbReference type="PANTHER" id="PTHR42692">
    <property type="entry name" value="NUCLEOTIDE PYROPHOSPHOHYDROLASE"/>
    <property type="match status" value="1"/>
</dbReference>
<reference evidence="2 3" key="2">
    <citation type="journal article" date="2024" name="Int. J. Syst. Evol. Microbiol.">
        <title>Promethearchaeum syntrophicum gen. nov., sp. nov., an anaerobic, obligately syntrophic archaeon, the first isolate of the lineage 'Asgard' archaea, and proposal of the new archaeal phylum Promethearchaeota phyl. nov. and kingdom Promethearchaeati regn. nov.</title>
        <authorList>
            <person name="Imachi H."/>
            <person name="Nobu M.K."/>
            <person name="Kato S."/>
            <person name="Takaki Y."/>
            <person name="Miyazaki M."/>
            <person name="Miyata M."/>
            <person name="Ogawara M."/>
            <person name="Saito Y."/>
            <person name="Sakai S."/>
            <person name="Tahara Y.O."/>
            <person name="Takano Y."/>
            <person name="Tasumi E."/>
            <person name="Uematsu K."/>
            <person name="Yoshimura T."/>
            <person name="Itoh T."/>
            <person name="Ohkuma M."/>
            <person name="Takai K."/>
        </authorList>
    </citation>
    <scope>NUCLEOTIDE SEQUENCE [LARGE SCALE GENOMIC DNA]</scope>
    <source>
        <strain evidence="2 3">MK-D1</strain>
    </source>
</reference>
<protein>
    <submittedName>
        <fullName evidence="2">MazG nucleotide pyrophosphohydrolase domain-containing protein</fullName>
    </submittedName>
</protein>
<dbReference type="InterPro" id="IPR004518">
    <property type="entry name" value="MazG-like_dom"/>
</dbReference>
<dbReference type="AlphaFoldDB" id="A0A5B9D742"/>
<dbReference type="EMBL" id="CP042905">
    <property type="protein sequence ID" value="QEE14825.1"/>
    <property type="molecule type" value="Genomic_DNA"/>
</dbReference>
<dbReference type="Gene3D" id="1.10.287.1080">
    <property type="entry name" value="MazG-like"/>
    <property type="match status" value="1"/>
</dbReference>
<keyword evidence="3" id="KW-1185">Reference proteome</keyword>
<accession>A0A5B9D742</accession>
<dbReference type="SUPFAM" id="SSF101386">
    <property type="entry name" value="all-alpha NTP pyrophosphatases"/>
    <property type="match status" value="1"/>
</dbReference>
<evidence type="ECO:0000313" key="2">
    <source>
        <dbReference type="EMBL" id="QEE14825.1"/>
    </source>
</evidence>
<proteinExistence type="predicted"/>
<dbReference type="RefSeq" id="WP_147661766.1">
    <property type="nucleotide sequence ID" value="NZ_CP042905.2"/>
</dbReference>
<dbReference type="KEGG" id="psyt:DSAG12_00642"/>
<dbReference type="OrthoDB" id="85269at2157"/>
<name>A0A5B9D742_9ARCH</name>